<dbReference type="Gene3D" id="3.80.10.10">
    <property type="entry name" value="Ribonuclease Inhibitor"/>
    <property type="match status" value="1"/>
</dbReference>
<dbReference type="OrthoDB" id="5294074at2759"/>
<protein>
    <recommendedName>
        <fullName evidence="1">F-box domain-containing protein</fullName>
    </recommendedName>
</protein>
<dbReference type="AlphaFoldDB" id="A0A8H2HP19"/>
<dbReference type="PROSITE" id="PS50181">
    <property type="entry name" value="FBOX"/>
    <property type="match status" value="1"/>
</dbReference>
<dbReference type="Proteomes" id="UP000297595">
    <property type="component" value="Unassembled WGS sequence"/>
</dbReference>
<dbReference type="InterPro" id="IPR036047">
    <property type="entry name" value="F-box-like_dom_sf"/>
</dbReference>
<evidence type="ECO:0000313" key="2">
    <source>
        <dbReference type="EMBL" id="TGJ66166.1"/>
    </source>
</evidence>
<reference evidence="2 3" key="1">
    <citation type="submission" date="2019-03" db="EMBL/GenBank/DDBJ databases">
        <title>Nematode-trapping fungi genome.</title>
        <authorList>
            <person name="Vidal-Diez De Ulzurrun G."/>
        </authorList>
    </citation>
    <scope>NUCLEOTIDE SEQUENCE [LARGE SCALE GENOMIC DNA]</scope>
    <source>
        <strain evidence="2 3">TWF154</strain>
    </source>
</reference>
<dbReference type="EMBL" id="SOZJ01000005">
    <property type="protein sequence ID" value="TGJ66166.1"/>
    <property type="molecule type" value="Genomic_DNA"/>
</dbReference>
<dbReference type="InterPro" id="IPR001810">
    <property type="entry name" value="F-box_dom"/>
</dbReference>
<dbReference type="Pfam" id="PF12937">
    <property type="entry name" value="F-box-like"/>
    <property type="match status" value="1"/>
</dbReference>
<organism evidence="2 3">
    <name type="scientific">Orbilia oligospora</name>
    <name type="common">Nematode-trapping fungus</name>
    <name type="synonym">Arthrobotrys oligospora</name>
    <dbReference type="NCBI Taxonomy" id="2813651"/>
    <lineage>
        <taxon>Eukaryota</taxon>
        <taxon>Fungi</taxon>
        <taxon>Dikarya</taxon>
        <taxon>Ascomycota</taxon>
        <taxon>Pezizomycotina</taxon>
        <taxon>Orbiliomycetes</taxon>
        <taxon>Orbiliales</taxon>
        <taxon>Orbiliaceae</taxon>
        <taxon>Orbilia</taxon>
    </lineage>
</organism>
<comment type="caution">
    <text evidence="2">The sequence shown here is derived from an EMBL/GenBank/DDBJ whole genome shotgun (WGS) entry which is preliminary data.</text>
</comment>
<name>A0A8H2HP19_ORBOL</name>
<accession>A0A8H2HP19</accession>
<dbReference type="SUPFAM" id="SSF81383">
    <property type="entry name" value="F-box domain"/>
    <property type="match status" value="1"/>
</dbReference>
<proteinExistence type="predicted"/>
<evidence type="ECO:0000259" key="1">
    <source>
        <dbReference type="PROSITE" id="PS50181"/>
    </source>
</evidence>
<dbReference type="SUPFAM" id="SSF52047">
    <property type="entry name" value="RNI-like"/>
    <property type="match status" value="1"/>
</dbReference>
<feature type="domain" description="F-box" evidence="1">
    <location>
        <begin position="1"/>
        <end position="45"/>
    </location>
</feature>
<dbReference type="InterPro" id="IPR032675">
    <property type="entry name" value="LRR_dom_sf"/>
</dbReference>
<sequence length="574" mass="66181">MGLLQLPVEVIQRVFPYLSLKDLRNFARCSSTLFKITIPILYRSFCIYFAEPTAEPIVSPADLEKIMDLSDLTIGRFKKLYVSKIGSLKPRPLRPFISDMDDVILRLILKRFSNGQLRTIRFENNISSRTLALILERQTNLNELEISDLGVWRELYDPHIFSPSLSTQPLRLTSFSVGEILQWTASTVLKIIHQSASTLRKLRFGDPQHHDASRLPIWEETIEPDSGIGSMPADIYGESFVRREEGHFAPLRSQLEFGEINLPLLERLYIVHDSQFAKFMRFAIRMISNCHRLKIVRISSSNDPCSLVHCLVNTGSRSIESLQIGQCTDRTPSSSTSLSPPLVPQPLPRIPSLKTLQLTNDTHTSDVFANFEHPMELRRLWLHCLPAHCHPLECPIISRVFEYSDPLSRMSMLHENWPVLEELAIPHPGWSKVPLLPSVKVLRLLDWLKLNDYIERSDRHLDSITKMQAYVTRLYKFSDVNYDRPPDLKLIIMDEEYHANDCYRYKTLMDFPQCYSVEDGKIIMLRSRKSALRRCQEAGCSPYLVLGGLPTPEQVWGHEDKDYIYSEADYLPPI</sequence>
<evidence type="ECO:0000313" key="3">
    <source>
        <dbReference type="Proteomes" id="UP000297595"/>
    </source>
</evidence>
<gene>
    <name evidence="2" type="ORF">EYR41_007818</name>
</gene>